<reference evidence="2 3" key="1">
    <citation type="submission" date="2019-10" db="EMBL/GenBank/DDBJ databases">
        <authorList>
            <person name="Karimi E."/>
        </authorList>
    </citation>
    <scope>NUCLEOTIDE SEQUENCE [LARGE SCALE GENOMIC DNA]</scope>
    <source>
        <strain evidence="2">Maribacter sp. 151</strain>
    </source>
</reference>
<evidence type="ECO:0000313" key="2">
    <source>
        <dbReference type="EMBL" id="VXB48383.1"/>
    </source>
</evidence>
<dbReference type="EMBL" id="CABWLR010000002">
    <property type="protein sequence ID" value="VXB48383.1"/>
    <property type="molecule type" value="Genomic_DNA"/>
</dbReference>
<evidence type="ECO:0000313" key="3">
    <source>
        <dbReference type="Proteomes" id="UP000430202"/>
    </source>
</evidence>
<organism evidence="2 3">
    <name type="scientific">Maribacter litoralis</name>
    <dbReference type="NCBI Taxonomy" id="2059726"/>
    <lineage>
        <taxon>Bacteria</taxon>
        <taxon>Pseudomonadati</taxon>
        <taxon>Bacteroidota</taxon>
        <taxon>Flavobacteriia</taxon>
        <taxon>Flavobacteriales</taxon>
        <taxon>Flavobacteriaceae</taxon>
        <taxon>Maribacter</taxon>
    </lineage>
</organism>
<gene>
    <name evidence="2" type="ORF">MARI151_20712</name>
</gene>
<accession>A0A653R0V8</accession>
<name>A0A653R0V8_9FLAO</name>
<protein>
    <submittedName>
        <fullName evidence="2">Uncharacterized protein</fullName>
    </submittedName>
</protein>
<feature type="transmembrane region" description="Helical" evidence="1">
    <location>
        <begin position="15"/>
        <end position="36"/>
    </location>
</feature>
<evidence type="ECO:0000256" key="1">
    <source>
        <dbReference type="SAM" id="Phobius"/>
    </source>
</evidence>
<sequence>MDHVDFIIDYIFKNALLFIIRTLSIFRSVFFALIPINNLFNEAFI</sequence>
<proteinExistence type="predicted"/>
<keyword evidence="3" id="KW-1185">Reference proteome</keyword>
<dbReference type="AlphaFoldDB" id="A0A653R0V8"/>
<keyword evidence="1" id="KW-0472">Membrane</keyword>
<keyword evidence="1" id="KW-0812">Transmembrane</keyword>
<keyword evidence="1" id="KW-1133">Transmembrane helix</keyword>
<dbReference type="Proteomes" id="UP000430202">
    <property type="component" value="Unassembled WGS sequence"/>
</dbReference>